<protein>
    <recommendedName>
        <fullName evidence="1">DUF2059 domain-containing protein</fullName>
    </recommendedName>
</protein>
<dbReference type="HOGENOM" id="CLU_107918_2_1_0"/>
<dbReference type="KEGG" id="sus:Acid_5548"/>
<name>Q01V20_SOLUE</name>
<feature type="domain" description="DUF2059" evidence="1">
    <location>
        <begin position="80"/>
        <end position="138"/>
    </location>
</feature>
<dbReference type="AlphaFoldDB" id="Q01V20"/>
<dbReference type="Pfam" id="PF09832">
    <property type="entry name" value="DUF2059"/>
    <property type="match status" value="1"/>
</dbReference>
<proteinExistence type="predicted"/>
<evidence type="ECO:0000259" key="1">
    <source>
        <dbReference type="Pfam" id="PF09832"/>
    </source>
</evidence>
<organism evidence="2">
    <name type="scientific">Solibacter usitatus (strain Ellin6076)</name>
    <dbReference type="NCBI Taxonomy" id="234267"/>
    <lineage>
        <taxon>Bacteria</taxon>
        <taxon>Pseudomonadati</taxon>
        <taxon>Acidobacteriota</taxon>
        <taxon>Terriglobia</taxon>
        <taxon>Bryobacterales</taxon>
        <taxon>Solibacteraceae</taxon>
        <taxon>Candidatus Solibacter</taxon>
    </lineage>
</organism>
<gene>
    <name evidence="2" type="ordered locus">Acid_5548</name>
</gene>
<sequence length="151" mass="16938">MCGIALLWSVSAARADDATKTAKAEELMQLTQSDQMMKMMEPMMKGIMAQANKDMPAEQRAKAGDMQEKMMALMAASFSKVKPALVKVYTDTYTEEELDGILSFYKSPAGKALIQKMPEVMQRSMPVMMQMMSDMQPELKKMMEGVKEKSK</sequence>
<dbReference type="eggNOG" id="COG3184">
    <property type="taxonomic scope" value="Bacteria"/>
</dbReference>
<dbReference type="EMBL" id="CP000473">
    <property type="protein sequence ID" value="ABJ86495.1"/>
    <property type="molecule type" value="Genomic_DNA"/>
</dbReference>
<dbReference type="InParanoid" id="Q01V20"/>
<accession>Q01V20</accession>
<dbReference type="InterPro" id="IPR018637">
    <property type="entry name" value="DUF2059"/>
</dbReference>
<evidence type="ECO:0000313" key="2">
    <source>
        <dbReference type="EMBL" id="ABJ86495.1"/>
    </source>
</evidence>
<reference evidence="2" key="1">
    <citation type="submission" date="2006-10" db="EMBL/GenBank/DDBJ databases">
        <title>Complete sequence of Solibacter usitatus Ellin6076.</title>
        <authorList>
            <consortium name="US DOE Joint Genome Institute"/>
            <person name="Copeland A."/>
            <person name="Lucas S."/>
            <person name="Lapidus A."/>
            <person name="Barry K."/>
            <person name="Detter J.C."/>
            <person name="Glavina del Rio T."/>
            <person name="Hammon N."/>
            <person name="Israni S."/>
            <person name="Dalin E."/>
            <person name="Tice H."/>
            <person name="Pitluck S."/>
            <person name="Thompson L.S."/>
            <person name="Brettin T."/>
            <person name="Bruce D."/>
            <person name="Han C."/>
            <person name="Tapia R."/>
            <person name="Gilna P."/>
            <person name="Schmutz J."/>
            <person name="Larimer F."/>
            <person name="Land M."/>
            <person name="Hauser L."/>
            <person name="Kyrpides N."/>
            <person name="Mikhailova N."/>
            <person name="Janssen P.H."/>
            <person name="Kuske C.R."/>
            <person name="Richardson P."/>
        </authorList>
    </citation>
    <scope>NUCLEOTIDE SEQUENCE</scope>
    <source>
        <strain evidence="2">Ellin6076</strain>
    </source>
</reference>